<dbReference type="InterPro" id="IPR018931">
    <property type="entry name" value="DUF2520"/>
</dbReference>
<dbReference type="Gene3D" id="1.10.1040.20">
    <property type="entry name" value="ProC-like, C-terminal domain"/>
    <property type="match status" value="1"/>
</dbReference>
<evidence type="ECO:0000259" key="2">
    <source>
        <dbReference type="Pfam" id="PF10728"/>
    </source>
</evidence>
<evidence type="ECO:0008006" key="5">
    <source>
        <dbReference type="Google" id="ProtNLM"/>
    </source>
</evidence>
<dbReference type="Pfam" id="PF10728">
    <property type="entry name" value="DUF2520"/>
    <property type="match status" value="1"/>
</dbReference>
<dbReference type="Pfam" id="PF03807">
    <property type="entry name" value="F420_oxidored"/>
    <property type="match status" value="1"/>
</dbReference>
<comment type="caution">
    <text evidence="3">The sequence shown here is derived from an EMBL/GenBank/DDBJ whole genome shotgun (WGS) entry which is preliminary data.</text>
</comment>
<evidence type="ECO:0000313" key="3">
    <source>
        <dbReference type="EMBL" id="EOA57806.1"/>
    </source>
</evidence>
<dbReference type="PATRIC" id="fig|1121098.3.peg.584"/>
<dbReference type="SUPFAM" id="SSF51735">
    <property type="entry name" value="NAD(P)-binding Rossmann-fold domains"/>
    <property type="match status" value="1"/>
</dbReference>
<reference evidence="3 4" key="1">
    <citation type="submission" date="2013-04" db="EMBL/GenBank/DDBJ databases">
        <title>The Genome Sequence of Bacteroides massiliensis DSM 17679.</title>
        <authorList>
            <consortium name="The Broad Institute Genomics Platform"/>
            <person name="Earl A."/>
            <person name="Ward D."/>
            <person name="Feldgarden M."/>
            <person name="Gevers D."/>
            <person name="Martens E."/>
            <person name="Fenner L."/>
            <person name="Roux V."/>
            <person name="Mallet M.N."/>
            <person name="Raoult D."/>
            <person name="Walker B."/>
            <person name="Young S."/>
            <person name="Zeng Q."/>
            <person name="Gargeya S."/>
            <person name="Fitzgerald M."/>
            <person name="Haas B."/>
            <person name="Abouelleil A."/>
            <person name="Allen A.W."/>
            <person name="Alvarado L."/>
            <person name="Arachchi H.M."/>
            <person name="Berlin A.M."/>
            <person name="Chapman S.B."/>
            <person name="Gainer-Dewar J."/>
            <person name="Goldberg J."/>
            <person name="Griggs A."/>
            <person name="Gujja S."/>
            <person name="Hansen M."/>
            <person name="Howarth C."/>
            <person name="Imamovic A."/>
            <person name="Ireland A."/>
            <person name="Larimer J."/>
            <person name="McCowan C."/>
            <person name="Murphy C."/>
            <person name="Pearson M."/>
            <person name="Poon T.W."/>
            <person name="Priest M."/>
            <person name="Roberts A."/>
            <person name="Saif S."/>
            <person name="Shea T."/>
            <person name="Sisk P."/>
            <person name="Sykes S."/>
            <person name="Wortman J."/>
            <person name="Nusbaum C."/>
            <person name="Birren B."/>
        </authorList>
    </citation>
    <scope>NUCLEOTIDE SEQUENCE [LARGE SCALE GENOMIC DNA]</scope>
    <source>
        <strain evidence="4">B84634 / Timone 84634 / DSM 17679 / JCM 13223</strain>
    </source>
</reference>
<evidence type="ECO:0000259" key="1">
    <source>
        <dbReference type="Pfam" id="PF03807"/>
    </source>
</evidence>
<dbReference type="STRING" id="1121098.HMPREF1534_00573"/>
<dbReference type="PANTHER" id="PTHR40459">
    <property type="entry name" value="CONSERVED HYPOTHETICAL ALANINE AND LEUCINE RICH PROTEIN"/>
    <property type="match status" value="1"/>
</dbReference>
<dbReference type="InterPro" id="IPR008927">
    <property type="entry name" value="6-PGluconate_DH-like_C_sf"/>
</dbReference>
<accession>U6RPT2</accession>
<gene>
    <name evidence="3" type="ORF">HMPREF1534_00573</name>
</gene>
<keyword evidence="4" id="KW-1185">Reference proteome</keyword>
<feature type="domain" description="DUF2520" evidence="2">
    <location>
        <begin position="128"/>
        <end position="253"/>
    </location>
</feature>
<dbReference type="InterPro" id="IPR036291">
    <property type="entry name" value="NAD(P)-bd_dom_sf"/>
</dbReference>
<dbReference type="SUPFAM" id="SSF48179">
    <property type="entry name" value="6-phosphogluconate dehydrogenase C-terminal domain-like"/>
    <property type="match status" value="1"/>
</dbReference>
<dbReference type="OrthoDB" id="9810755at2"/>
<dbReference type="HOGENOM" id="CLU_055635_1_1_10"/>
<dbReference type="PANTHER" id="PTHR40459:SF1">
    <property type="entry name" value="CONSERVED HYPOTHETICAL ALANINE AND LEUCINE RICH PROTEIN"/>
    <property type="match status" value="1"/>
</dbReference>
<protein>
    <recommendedName>
        <fullName evidence="5">DUF2520 domain-containing protein</fullName>
    </recommendedName>
</protein>
<dbReference type="InterPro" id="IPR028939">
    <property type="entry name" value="P5C_Rdtase_cat_N"/>
</dbReference>
<dbReference type="GeneID" id="60063365"/>
<dbReference type="Gene3D" id="3.40.50.720">
    <property type="entry name" value="NAD(P)-binding Rossmann-like Domain"/>
    <property type="match status" value="1"/>
</dbReference>
<dbReference type="EMBL" id="AQHY01000007">
    <property type="protein sequence ID" value="EOA57806.1"/>
    <property type="molecule type" value="Genomic_DNA"/>
</dbReference>
<proteinExistence type="predicted"/>
<name>U6RPT2_9BACT</name>
<dbReference type="AlphaFoldDB" id="U6RPT2"/>
<evidence type="ECO:0000313" key="4">
    <source>
        <dbReference type="Proteomes" id="UP000017831"/>
    </source>
</evidence>
<sequence>MIKKIVLIGAGNVATHLGSALCGAGCDVVQVYSRTKESAMELADKLSAEYTVSVDGIRCDADMYIVALKDSALQELLPMLVKGREQAFFVHTAGSMPMDIWKGYLSHYGVFYPMQTFSKQRAVDFATVPFFVEAGGETELKMLKELAGKLSPKVYEATSEQRKYLHIAAVFACNFANHMYALSARILEKHHIPFEVMLSLIDETAKKVHELPPAKAQTGPAIRYDENVINRHLDLLADVPDMQELYEKISKSIYKQK</sequence>
<dbReference type="InterPro" id="IPR037108">
    <property type="entry name" value="TM1727-like_C_sf"/>
</dbReference>
<feature type="domain" description="Pyrroline-5-carboxylate reductase catalytic N-terminal" evidence="1">
    <location>
        <begin position="4"/>
        <end position="84"/>
    </location>
</feature>
<dbReference type="eggNOG" id="COG5495">
    <property type="taxonomic scope" value="Bacteria"/>
</dbReference>
<dbReference type="Proteomes" id="UP000017831">
    <property type="component" value="Unassembled WGS sequence"/>
</dbReference>
<organism evidence="3 4">
    <name type="scientific">Phocaeicola massiliensis B84634 = Timone 84634 = DSM 17679 = JCM 13223</name>
    <dbReference type="NCBI Taxonomy" id="1121098"/>
    <lineage>
        <taxon>Bacteria</taxon>
        <taxon>Pseudomonadati</taxon>
        <taxon>Bacteroidota</taxon>
        <taxon>Bacteroidia</taxon>
        <taxon>Bacteroidales</taxon>
        <taxon>Bacteroidaceae</taxon>
        <taxon>Phocaeicola</taxon>
    </lineage>
</organism>
<dbReference type="RefSeq" id="WP_005936821.1">
    <property type="nucleotide sequence ID" value="NZ_KB890320.1"/>
</dbReference>